<organism evidence="8 9">
    <name type="scientific">Anaeramoeba ignava</name>
    <name type="common">Anaerobic marine amoeba</name>
    <dbReference type="NCBI Taxonomy" id="1746090"/>
    <lineage>
        <taxon>Eukaryota</taxon>
        <taxon>Metamonada</taxon>
        <taxon>Anaeramoebidae</taxon>
        <taxon>Anaeramoeba</taxon>
    </lineage>
</organism>
<accession>A0A9Q0RFF3</accession>
<gene>
    <name evidence="8" type="ORF">M0811_04544</name>
</gene>
<dbReference type="Proteomes" id="UP001149090">
    <property type="component" value="Unassembled WGS sequence"/>
</dbReference>
<dbReference type="GO" id="GO:0006611">
    <property type="term" value="P:protein export from nucleus"/>
    <property type="evidence" value="ECO:0007669"/>
    <property type="project" value="TreeGrafter"/>
</dbReference>
<sequence>MEDFIKKLEESCQTFQELNIKPEERKENEEIIKNYLQMETRGFETYVNVLAGTSNDILIFYTLQAIRENFINQNMEFAFETKTDLIDILIIYLFENLKKISKKNQEQIICILSMVVKNMWFENRNYKMVSYDSFINDEPNSLINTNQPNTILREEYFLQISNCLNSNDLDLVQLGISMITGLINEFAPVVNSQTSFLHFKRNTQLRENFETQNLLDFLNIFLDFYFFKIANNLSSNSPEFVALFLKCIDLLILFASWGFIEKEQEIQYSEQLTNLNLLETLYQTQMKYCEKNQEISHHIFEYLYTIIPMPKKFFNEAKQVDFVGKILIWIFSMIEFETQEFPVSYNDISLILSNLTLEYRDLLLSHPSKLELPELIFRFCKFTLFLLESKNTLSDLDVFNDPIDQLIFGWINLIPNISHNSCDDPKTKKMDQIFVQYVQPFICVIYKAFINKIIFHKNITIYGNKSRNFLSPDKFIWEVDQLFTKNMKKFQQNYDPLFISLEDQTPKIGNFLSELFVSISIFGRIMIKESLDIFNTIISQITNSWDKIFEKDKNHLQNINMQIFWIYKFIGHLLFDSGEGEKCVIPEEIQTLDYDDPSLINLIELTLNIINKENDILQHEMGKDLIYSETSQIFVWFLDRFCKNYLIIDAPEMKNNRSMLFKIAHQFGQDSETGIQIVEFVFGKIFFNLTFFPTTAYEDLHRETLLFLRSLSFHKLLSQLLISINSFYQLIDLQNSGKLIPAFSHKLCKIFFESLCRMVSTQLNLSSSPDEDAIVVNGKREITENEKEFMEQVKKVFDSLIESLIKLIPEVDSQVAQLNKQEINLLITQLFYFLHLFRGLIQSVAFISQSDAIFDLFQETFDHLINLICSFPLDDSLVKLFFKLLRDLVVYQGLFLSEKNTFLLVVFITKAFQSCFIHSDNQNIFFTKKNNLHFQIILEILVELISLPQIQELEETQPENMEPNLSQLFQISFSILSTVIDLEFSQNFTVISNYFNFIQLIFQEYPQIMIQFPMKLHKFLLDSLRYGISISNNFISTICYECIEIIEEISNQTEKIQSISFSQIKHDYFFELLSLVLKELLSQSFSYSLFDQISDTFFVMVSSHLNQFELVVLEYLKSIETVQKRSGYESLFSHLISFVRSNLANGLEKRDEFRKKLIEFLESFNVLRLN</sequence>
<evidence type="ECO:0000256" key="2">
    <source>
        <dbReference type="ARBA" id="ARBA00004496"/>
    </source>
</evidence>
<dbReference type="AlphaFoldDB" id="A0A9Q0RFF3"/>
<keyword evidence="7" id="KW-0539">Nucleus</keyword>
<keyword evidence="5" id="KW-0963">Cytoplasm</keyword>
<dbReference type="PANTHER" id="PTHR12596">
    <property type="entry name" value="EXPORTIN 4,7-RELATED"/>
    <property type="match status" value="1"/>
</dbReference>
<protein>
    <submittedName>
        <fullName evidence="8">Exportin-4</fullName>
    </submittedName>
</protein>
<dbReference type="GO" id="GO:0005737">
    <property type="term" value="C:cytoplasm"/>
    <property type="evidence" value="ECO:0007669"/>
    <property type="project" value="UniProtKB-SubCell"/>
</dbReference>
<name>A0A9Q0RFF3_ANAIG</name>
<dbReference type="PANTHER" id="PTHR12596:SF1">
    <property type="entry name" value="EXPORTIN-4"/>
    <property type="match status" value="1"/>
</dbReference>
<dbReference type="GO" id="GO:0005049">
    <property type="term" value="F:nuclear export signal receptor activity"/>
    <property type="evidence" value="ECO:0007669"/>
    <property type="project" value="InterPro"/>
</dbReference>
<dbReference type="InterPro" id="IPR044189">
    <property type="entry name" value="XPO4/7-like"/>
</dbReference>
<comment type="subcellular location">
    <subcellularLocation>
        <location evidence="2">Cytoplasm</location>
    </subcellularLocation>
    <subcellularLocation>
        <location evidence="1">Nucleus</location>
    </subcellularLocation>
</comment>
<evidence type="ECO:0000256" key="7">
    <source>
        <dbReference type="ARBA" id="ARBA00023242"/>
    </source>
</evidence>
<dbReference type="GO" id="GO:0005643">
    <property type="term" value="C:nuclear pore"/>
    <property type="evidence" value="ECO:0007669"/>
    <property type="project" value="TreeGrafter"/>
</dbReference>
<comment type="caution">
    <text evidence="8">The sequence shown here is derived from an EMBL/GenBank/DDBJ whole genome shotgun (WGS) entry which is preliminary data.</text>
</comment>
<reference evidence="8" key="1">
    <citation type="submission" date="2022-10" db="EMBL/GenBank/DDBJ databases">
        <title>Novel sulphate-reducing endosymbionts in the free-living metamonad Anaeramoeba.</title>
        <authorList>
            <person name="Jerlstrom-Hultqvist J."/>
            <person name="Cepicka I."/>
            <person name="Gallot-Lavallee L."/>
            <person name="Salas-Leiva D."/>
            <person name="Curtis B.A."/>
            <person name="Zahonova K."/>
            <person name="Pipaliya S."/>
            <person name="Dacks J."/>
            <person name="Roger A.J."/>
        </authorList>
    </citation>
    <scope>NUCLEOTIDE SEQUENCE</scope>
    <source>
        <strain evidence="8">BMAN</strain>
    </source>
</reference>
<evidence type="ECO:0000256" key="1">
    <source>
        <dbReference type="ARBA" id="ARBA00004123"/>
    </source>
</evidence>
<evidence type="ECO:0000256" key="6">
    <source>
        <dbReference type="ARBA" id="ARBA00022927"/>
    </source>
</evidence>
<keyword evidence="6" id="KW-0653">Protein transport</keyword>
<keyword evidence="9" id="KW-1185">Reference proteome</keyword>
<keyword evidence="4" id="KW-0813">Transport</keyword>
<dbReference type="OrthoDB" id="5548448at2759"/>
<comment type="similarity">
    <text evidence="3">Belongs to the exportin family.</text>
</comment>
<proteinExistence type="inferred from homology"/>
<evidence type="ECO:0000256" key="3">
    <source>
        <dbReference type="ARBA" id="ARBA00009466"/>
    </source>
</evidence>
<evidence type="ECO:0000256" key="5">
    <source>
        <dbReference type="ARBA" id="ARBA00022490"/>
    </source>
</evidence>
<evidence type="ECO:0000313" key="8">
    <source>
        <dbReference type="EMBL" id="KAJ5078821.1"/>
    </source>
</evidence>
<evidence type="ECO:0000256" key="4">
    <source>
        <dbReference type="ARBA" id="ARBA00022448"/>
    </source>
</evidence>
<dbReference type="EMBL" id="JAPDFW010000044">
    <property type="protein sequence ID" value="KAJ5078821.1"/>
    <property type="molecule type" value="Genomic_DNA"/>
</dbReference>
<evidence type="ECO:0000313" key="9">
    <source>
        <dbReference type="Proteomes" id="UP001149090"/>
    </source>
</evidence>